<dbReference type="EMBL" id="QJKJ01001231">
    <property type="protein sequence ID" value="RDY08671.1"/>
    <property type="molecule type" value="Genomic_DNA"/>
</dbReference>
<dbReference type="Proteomes" id="UP000257109">
    <property type="component" value="Unassembled WGS sequence"/>
</dbReference>
<dbReference type="STRING" id="157652.A0A371I0X9"/>
<evidence type="ECO:0000313" key="3">
    <source>
        <dbReference type="EMBL" id="RDY08671.1"/>
    </source>
</evidence>
<dbReference type="InterPro" id="IPR036397">
    <property type="entry name" value="RNaseH_sf"/>
</dbReference>
<dbReference type="InterPro" id="IPR041588">
    <property type="entry name" value="Integrase_H2C2"/>
</dbReference>
<feature type="domain" description="Integrase zinc-binding" evidence="2">
    <location>
        <begin position="58"/>
        <end position="113"/>
    </location>
</feature>
<dbReference type="InterPro" id="IPR012337">
    <property type="entry name" value="RNaseH-like_sf"/>
</dbReference>
<dbReference type="PANTHER" id="PTHR35046:SF9">
    <property type="entry name" value="RNA-DIRECTED DNA POLYMERASE"/>
    <property type="match status" value="1"/>
</dbReference>
<dbReference type="AlphaFoldDB" id="A0A371I0X9"/>
<gene>
    <name evidence="3" type="ORF">CR513_07070</name>
</gene>
<feature type="non-terminal residue" evidence="3">
    <location>
        <position position="1"/>
    </location>
</feature>
<comment type="caution">
    <text evidence="3">The sequence shown here is derived from an EMBL/GenBank/DDBJ whole genome shotgun (WGS) entry which is preliminary data.</text>
</comment>
<dbReference type="Gene3D" id="1.10.340.70">
    <property type="match status" value="1"/>
</dbReference>
<accession>A0A371I0X9</accession>
<dbReference type="OrthoDB" id="1935586at2759"/>
<protein>
    <recommendedName>
        <fullName evidence="2">Integrase zinc-binding domain-containing protein</fullName>
    </recommendedName>
</protein>
<sequence length="321" mass="37524">MDEFLEHFSYVIKHKQAKMNVVANDLSRRHVLIAMLETQILGLDCIKEFLLPCVPMSSIRQLLLREAYEGGLMDHFGELETLDILSEHFYWTHMKNDVPNICEKCLTCKMAKSQGGKDSIFMVVDRFSKIAHFIQCHKSGDASHVTSYMVFQGPLFRIGTLKFLGHFWRSIWSKLGTKLLYSTTYHPQTDGQTKVLHDKARLHMKKKGEQYAKNANKGRKEVFYKEGDFERSMREERRERRERREEEPKEEELDMTKCKIPSFLGNYKPNAYVDWELKVEVTDPCENWEALKHVMRARFVPPAFTTNLHDGYRGFTKGLGG</sequence>
<dbReference type="PANTHER" id="PTHR35046">
    <property type="entry name" value="ZINC KNUCKLE (CCHC-TYPE) FAMILY PROTEIN"/>
    <property type="match status" value="1"/>
</dbReference>
<keyword evidence="4" id="KW-1185">Reference proteome</keyword>
<dbReference type="GO" id="GO:0003676">
    <property type="term" value="F:nucleic acid binding"/>
    <property type="evidence" value="ECO:0007669"/>
    <property type="project" value="InterPro"/>
</dbReference>
<name>A0A371I0X9_MUCPR</name>
<feature type="region of interest" description="Disordered" evidence="1">
    <location>
        <begin position="234"/>
        <end position="253"/>
    </location>
</feature>
<dbReference type="Pfam" id="PF17921">
    <property type="entry name" value="Integrase_H2C2"/>
    <property type="match status" value="1"/>
</dbReference>
<dbReference type="Gene3D" id="3.30.420.10">
    <property type="entry name" value="Ribonuclease H-like superfamily/Ribonuclease H"/>
    <property type="match status" value="1"/>
</dbReference>
<evidence type="ECO:0000313" key="4">
    <source>
        <dbReference type="Proteomes" id="UP000257109"/>
    </source>
</evidence>
<evidence type="ECO:0000256" key="1">
    <source>
        <dbReference type="SAM" id="MobiDB-lite"/>
    </source>
</evidence>
<reference evidence="3" key="1">
    <citation type="submission" date="2018-05" db="EMBL/GenBank/DDBJ databases">
        <title>Draft genome of Mucuna pruriens seed.</title>
        <authorList>
            <person name="Nnadi N.E."/>
            <person name="Vos R."/>
            <person name="Hasami M.H."/>
            <person name="Devisetty U.K."/>
            <person name="Aguiy J.C."/>
        </authorList>
    </citation>
    <scope>NUCLEOTIDE SEQUENCE [LARGE SCALE GENOMIC DNA]</scope>
    <source>
        <strain evidence="3">JCA_2017</strain>
    </source>
</reference>
<evidence type="ECO:0000259" key="2">
    <source>
        <dbReference type="Pfam" id="PF17921"/>
    </source>
</evidence>
<proteinExistence type="predicted"/>
<dbReference type="SUPFAM" id="SSF53098">
    <property type="entry name" value="Ribonuclease H-like"/>
    <property type="match status" value="1"/>
</dbReference>
<feature type="compositionally biased region" description="Basic and acidic residues" evidence="1">
    <location>
        <begin position="234"/>
        <end position="247"/>
    </location>
</feature>
<organism evidence="3 4">
    <name type="scientific">Mucuna pruriens</name>
    <name type="common">Velvet bean</name>
    <name type="synonym">Dolichos pruriens</name>
    <dbReference type="NCBI Taxonomy" id="157652"/>
    <lineage>
        <taxon>Eukaryota</taxon>
        <taxon>Viridiplantae</taxon>
        <taxon>Streptophyta</taxon>
        <taxon>Embryophyta</taxon>
        <taxon>Tracheophyta</taxon>
        <taxon>Spermatophyta</taxon>
        <taxon>Magnoliopsida</taxon>
        <taxon>eudicotyledons</taxon>
        <taxon>Gunneridae</taxon>
        <taxon>Pentapetalae</taxon>
        <taxon>rosids</taxon>
        <taxon>fabids</taxon>
        <taxon>Fabales</taxon>
        <taxon>Fabaceae</taxon>
        <taxon>Papilionoideae</taxon>
        <taxon>50 kb inversion clade</taxon>
        <taxon>NPAAA clade</taxon>
        <taxon>indigoferoid/millettioid clade</taxon>
        <taxon>Phaseoleae</taxon>
        <taxon>Mucuna</taxon>
    </lineage>
</organism>